<feature type="domain" description="MacB-like periplasmic core" evidence="9">
    <location>
        <begin position="11"/>
        <end position="227"/>
    </location>
</feature>
<dbReference type="InterPro" id="IPR003838">
    <property type="entry name" value="ABC3_permease_C"/>
</dbReference>
<evidence type="ECO:0000259" key="8">
    <source>
        <dbReference type="Pfam" id="PF02687"/>
    </source>
</evidence>
<evidence type="ECO:0000313" key="11">
    <source>
        <dbReference type="EMBL" id="MCA6076542.1"/>
    </source>
</evidence>
<dbReference type="EMBL" id="JAIXNE010000004">
    <property type="protein sequence ID" value="MCA6077670.1"/>
    <property type="molecule type" value="Genomic_DNA"/>
</dbReference>
<comment type="subcellular location">
    <subcellularLocation>
        <location evidence="1">Cell membrane</location>
        <topology evidence="1">Multi-pass membrane protein</topology>
    </subcellularLocation>
</comment>
<evidence type="ECO:0000313" key="13">
    <source>
        <dbReference type="Proteomes" id="UP001139409"/>
    </source>
</evidence>
<dbReference type="InterPro" id="IPR025857">
    <property type="entry name" value="MacB_PCD"/>
</dbReference>
<dbReference type="AlphaFoldDB" id="A0A9X1KX18"/>
<dbReference type="GO" id="GO:0098797">
    <property type="term" value="C:plasma membrane protein complex"/>
    <property type="evidence" value="ECO:0007669"/>
    <property type="project" value="TreeGrafter"/>
</dbReference>
<feature type="transmembrane region" description="Helical" evidence="7">
    <location>
        <begin position="356"/>
        <end position="379"/>
    </location>
</feature>
<dbReference type="PANTHER" id="PTHR30489">
    <property type="entry name" value="LIPOPROTEIN-RELEASING SYSTEM TRANSMEMBRANE PROTEIN LOLE"/>
    <property type="match status" value="1"/>
</dbReference>
<dbReference type="EMBL" id="JAIXNE010000003">
    <property type="protein sequence ID" value="MCA6076542.1"/>
    <property type="molecule type" value="Genomic_DNA"/>
</dbReference>
<proteinExistence type="inferred from homology"/>
<reference evidence="10" key="1">
    <citation type="submission" date="2021-09" db="EMBL/GenBank/DDBJ databases">
        <title>Fulvivirga sp. isolated from coastal sediment.</title>
        <authorList>
            <person name="Yu H."/>
        </authorList>
    </citation>
    <scope>NUCLEOTIDE SEQUENCE</scope>
    <source>
        <strain evidence="10">1062</strain>
    </source>
</reference>
<keyword evidence="3" id="KW-1003">Cell membrane</keyword>
<dbReference type="Proteomes" id="UP001139409">
    <property type="component" value="Unassembled WGS sequence"/>
</dbReference>
<evidence type="ECO:0000256" key="1">
    <source>
        <dbReference type="ARBA" id="ARBA00004651"/>
    </source>
</evidence>
<accession>A0A9X1KX18</accession>
<keyword evidence="4 7" id="KW-0812">Transmembrane</keyword>
<dbReference type="RefSeq" id="WP_225698468.1">
    <property type="nucleotide sequence ID" value="NZ_JAIXNE010000002.1"/>
</dbReference>
<keyword evidence="6 7" id="KW-0472">Membrane</keyword>
<evidence type="ECO:0000256" key="7">
    <source>
        <dbReference type="SAM" id="Phobius"/>
    </source>
</evidence>
<dbReference type="GO" id="GO:0044874">
    <property type="term" value="P:lipoprotein localization to outer membrane"/>
    <property type="evidence" value="ECO:0007669"/>
    <property type="project" value="TreeGrafter"/>
</dbReference>
<feature type="domain" description="ABC3 transporter permease C-terminal" evidence="8">
    <location>
        <begin position="258"/>
        <end position="384"/>
    </location>
</feature>
<feature type="transmembrane region" description="Helical" evidence="7">
    <location>
        <begin position="259"/>
        <end position="281"/>
    </location>
</feature>
<evidence type="ECO:0000256" key="2">
    <source>
        <dbReference type="ARBA" id="ARBA00005236"/>
    </source>
</evidence>
<dbReference type="InterPro" id="IPR051447">
    <property type="entry name" value="Lipoprotein-release_system"/>
</dbReference>
<name>A0A9X1KX18_9BACT</name>
<evidence type="ECO:0000256" key="5">
    <source>
        <dbReference type="ARBA" id="ARBA00022989"/>
    </source>
</evidence>
<gene>
    <name evidence="10" type="ORF">LDX50_10820</name>
    <name evidence="11" type="ORF">LDX50_16790</name>
    <name evidence="12" type="ORF">LDX50_22510</name>
</gene>
<evidence type="ECO:0000256" key="3">
    <source>
        <dbReference type="ARBA" id="ARBA00022475"/>
    </source>
</evidence>
<sequence>MGGFSATIYRIAIASIGVGLAVMIISFLIMIGFQETVTNKIYNFSAHMIVTKYTSNDTFEEAPLSLNNDLYQNYASYDFIDHVQEYSHKAGLIKTENEVLGIIFKGVSTRFDTVRFEPSLVEGRFINFDDPSYSKEVLLSKEIANKLNLKLNEDVIVHFFQNPPRVRRLKIVGIYETNLSEYYDNKFIIGDIRLIQRLNNWADSVAGGMEIFVKDTRNMDEAEARVLRLMNYDMAVQKVSDKYIQVFDWLHLISRQVNIFLTIILLVVCVNMISIILILIMERTQMIGLLKAFGSTNRMVRRIFSYHGIGIIARGLLLGNVLGLGLCLIQYFFKIIPLNPKDYYMSFVPIGWNWEIVVFLNVLTLVVVALIILIPTLAISRVEPIKSIRFD</sequence>
<feature type="transmembrane region" description="Helical" evidence="7">
    <location>
        <begin position="12"/>
        <end position="33"/>
    </location>
</feature>
<evidence type="ECO:0000313" key="12">
    <source>
        <dbReference type="EMBL" id="MCA6077670.1"/>
    </source>
</evidence>
<comment type="caution">
    <text evidence="10">The sequence shown here is derived from an EMBL/GenBank/DDBJ whole genome shotgun (WGS) entry which is preliminary data.</text>
</comment>
<protein>
    <submittedName>
        <fullName evidence="10">ABC transporter permease</fullName>
    </submittedName>
</protein>
<keyword evidence="5 7" id="KW-1133">Transmembrane helix</keyword>
<comment type="similarity">
    <text evidence="2">Belongs to the ABC-4 integral membrane protein family. LolC/E subfamily.</text>
</comment>
<evidence type="ECO:0000256" key="4">
    <source>
        <dbReference type="ARBA" id="ARBA00022692"/>
    </source>
</evidence>
<dbReference type="PANTHER" id="PTHR30489:SF0">
    <property type="entry name" value="LIPOPROTEIN-RELEASING SYSTEM TRANSMEMBRANE PROTEIN LOLE"/>
    <property type="match status" value="1"/>
</dbReference>
<evidence type="ECO:0000313" key="10">
    <source>
        <dbReference type="EMBL" id="MCA6075365.1"/>
    </source>
</evidence>
<evidence type="ECO:0000256" key="6">
    <source>
        <dbReference type="ARBA" id="ARBA00023136"/>
    </source>
</evidence>
<dbReference type="EMBL" id="JAIXNE010000002">
    <property type="protein sequence ID" value="MCA6075365.1"/>
    <property type="molecule type" value="Genomic_DNA"/>
</dbReference>
<keyword evidence="13" id="KW-1185">Reference proteome</keyword>
<organism evidence="10 13">
    <name type="scientific">Fulvivirga sedimenti</name>
    <dbReference type="NCBI Taxonomy" id="2879465"/>
    <lineage>
        <taxon>Bacteria</taxon>
        <taxon>Pseudomonadati</taxon>
        <taxon>Bacteroidota</taxon>
        <taxon>Cytophagia</taxon>
        <taxon>Cytophagales</taxon>
        <taxon>Fulvivirgaceae</taxon>
        <taxon>Fulvivirga</taxon>
    </lineage>
</organism>
<evidence type="ECO:0000259" key="9">
    <source>
        <dbReference type="Pfam" id="PF12704"/>
    </source>
</evidence>
<dbReference type="Pfam" id="PF12704">
    <property type="entry name" value="MacB_PCD"/>
    <property type="match status" value="1"/>
</dbReference>
<feature type="transmembrane region" description="Helical" evidence="7">
    <location>
        <begin position="311"/>
        <end position="336"/>
    </location>
</feature>
<dbReference type="Pfam" id="PF02687">
    <property type="entry name" value="FtsX"/>
    <property type="match status" value="1"/>
</dbReference>